<dbReference type="EMBL" id="ACDX02000002">
    <property type="protein sequence ID" value="EFC89466.1"/>
    <property type="molecule type" value="Genomic_DNA"/>
</dbReference>
<gene>
    <name evidence="1" type="ORF">NEIMUCOT_03882</name>
</gene>
<protein>
    <submittedName>
        <fullName evidence="1">Uncharacterized protein</fullName>
    </submittedName>
</protein>
<dbReference type="Proteomes" id="UP000003344">
    <property type="component" value="Unassembled WGS sequence"/>
</dbReference>
<reference evidence="1 2" key="1">
    <citation type="submission" date="2009-10" db="EMBL/GenBank/DDBJ databases">
        <authorList>
            <person name="Weinstock G."/>
            <person name="Sodergren E."/>
            <person name="Clifton S."/>
            <person name="Fulton L."/>
            <person name="Fulton B."/>
            <person name="Courtney L."/>
            <person name="Fronick C."/>
            <person name="Harrison M."/>
            <person name="Strong C."/>
            <person name="Farmer C."/>
            <person name="Delahaunty K."/>
            <person name="Markovic C."/>
            <person name="Hall O."/>
            <person name="Minx P."/>
            <person name="Tomlinson C."/>
            <person name="Mitreva M."/>
            <person name="Nelson J."/>
            <person name="Hou S."/>
            <person name="Wollam A."/>
            <person name="Pepin K.H."/>
            <person name="Johnson M."/>
            <person name="Bhonagiri V."/>
            <person name="Nash W.E."/>
            <person name="Warren W."/>
            <person name="Chinwalla A."/>
            <person name="Mardis E.R."/>
            <person name="Wilson R.K."/>
        </authorList>
    </citation>
    <scope>NUCLEOTIDE SEQUENCE [LARGE SCALE GENOMIC DNA]</scope>
    <source>
        <strain evidence="2">ATCC 25996 / DSM 4631 / NCTC 10774 / M26</strain>
    </source>
</reference>
<evidence type="ECO:0000313" key="1">
    <source>
        <dbReference type="EMBL" id="EFC89466.1"/>
    </source>
</evidence>
<name>D2ZTE6_NEIM2</name>
<evidence type="ECO:0000313" key="2">
    <source>
        <dbReference type="Proteomes" id="UP000003344"/>
    </source>
</evidence>
<dbReference type="AlphaFoldDB" id="D2ZTE6"/>
<comment type="caution">
    <text evidence="1">The sequence shown here is derived from an EMBL/GenBank/DDBJ whole genome shotgun (WGS) entry which is preliminary data.</text>
</comment>
<proteinExistence type="predicted"/>
<accession>D2ZTE6</accession>
<organism evidence="1 2">
    <name type="scientific">Neisseria mucosa (strain ATCC 25996 / DSM 4631 / NCTC 10774 / M26)</name>
    <dbReference type="NCBI Taxonomy" id="546266"/>
    <lineage>
        <taxon>Bacteria</taxon>
        <taxon>Pseudomonadati</taxon>
        <taxon>Pseudomonadota</taxon>
        <taxon>Betaproteobacteria</taxon>
        <taxon>Neisseriales</taxon>
        <taxon>Neisseriaceae</taxon>
        <taxon>Neisseria</taxon>
    </lineage>
</organism>
<sequence length="64" mass="8100">MKGRLKTCCFGFQTTFHHSDLMKVQKMRCSIRYRWHLPYDFPASYKVFIYRPVYRRNRYRRPNF</sequence>